<reference evidence="1 2" key="1">
    <citation type="submission" date="2016-05" db="EMBL/GenBank/DDBJ databases">
        <title>Genome sequencing of Trichophyton violaceum CMCC(F)T3l isolated from hair.</title>
        <authorList>
            <person name="Zhan P."/>
            <person name="Tao Y."/>
            <person name="Liu W."/>
        </authorList>
    </citation>
    <scope>NUCLEOTIDE SEQUENCE [LARGE SCALE GENOMIC DNA]</scope>
    <source>
        <strain evidence="2">CMCC(F)T3l</strain>
    </source>
</reference>
<dbReference type="OrthoDB" id="10380241at2759"/>
<proteinExistence type="predicted"/>
<organism evidence="1 2">
    <name type="scientific">Trichophyton violaceum</name>
    <dbReference type="NCBI Taxonomy" id="34388"/>
    <lineage>
        <taxon>Eukaryota</taxon>
        <taxon>Fungi</taxon>
        <taxon>Dikarya</taxon>
        <taxon>Ascomycota</taxon>
        <taxon>Pezizomycotina</taxon>
        <taxon>Eurotiomycetes</taxon>
        <taxon>Eurotiomycetidae</taxon>
        <taxon>Onygenales</taxon>
        <taxon>Arthrodermataceae</taxon>
        <taxon>Trichophyton</taxon>
    </lineage>
</organism>
<evidence type="ECO:0000313" key="2">
    <source>
        <dbReference type="Proteomes" id="UP000243519"/>
    </source>
</evidence>
<evidence type="ECO:0000313" key="1">
    <source>
        <dbReference type="EMBL" id="OAL69448.1"/>
    </source>
</evidence>
<gene>
    <name evidence="1" type="ORF">A7D00_6567</name>
</gene>
<accession>A0A178FBB9</accession>
<dbReference type="EMBL" id="LHPN01000014">
    <property type="protein sequence ID" value="OAL69448.1"/>
    <property type="molecule type" value="Genomic_DNA"/>
</dbReference>
<dbReference type="Proteomes" id="UP000243519">
    <property type="component" value="Unassembled WGS sequence"/>
</dbReference>
<name>A0A178FBB9_TRIVO</name>
<sequence>MADMQREIDLCIELIEDALGQEYDADEDTKTLITEILEKILQRSFVALRAQSESGTHYVNMRRPDIKRVFSCAWQRMVQPAWSHMMVSSMGLLWKTCRGVDAYVDIELNEMQMSDYYVIIT</sequence>
<keyword evidence="2" id="KW-1185">Reference proteome</keyword>
<comment type="caution">
    <text evidence="1">The sequence shown here is derived from an EMBL/GenBank/DDBJ whole genome shotgun (WGS) entry which is preliminary data.</text>
</comment>
<dbReference type="AlphaFoldDB" id="A0A178FBB9"/>
<protein>
    <submittedName>
        <fullName evidence="1">Uncharacterized protein</fullName>
    </submittedName>
</protein>